<dbReference type="Gene3D" id="3.20.20.80">
    <property type="entry name" value="Glycosidases"/>
    <property type="match status" value="1"/>
</dbReference>
<feature type="compositionally biased region" description="Low complexity" evidence="9">
    <location>
        <begin position="728"/>
        <end position="763"/>
    </location>
</feature>
<feature type="region of interest" description="Disordered" evidence="9">
    <location>
        <begin position="805"/>
        <end position="842"/>
    </location>
</feature>
<evidence type="ECO:0000256" key="2">
    <source>
        <dbReference type="ARBA" id="ARBA00004613"/>
    </source>
</evidence>
<feature type="region of interest" description="Disordered" evidence="9">
    <location>
        <begin position="923"/>
        <end position="975"/>
    </location>
</feature>
<evidence type="ECO:0000256" key="4">
    <source>
        <dbReference type="ARBA" id="ARBA00012706"/>
    </source>
</evidence>
<dbReference type="InterPro" id="IPR005181">
    <property type="entry name" value="SASA"/>
</dbReference>
<dbReference type="Pfam" id="PF26410">
    <property type="entry name" value="GH5_mannosidase"/>
    <property type="match status" value="1"/>
</dbReference>
<feature type="compositionally biased region" description="Basic and acidic residues" evidence="9">
    <location>
        <begin position="827"/>
        <end position="837"/>
    </location>
</feature>
<feature type="region of interest" description="Disordered" evidence="9">
    <location>
        <begin position="867"/>
        <end position="905"/>
    </location>
</feature>
<dbReference type="InterPro" id="IPR017853">
    <property type="entry name" value="GH"/>
</dbReference>
<evidence type="ECO:0000259" key="11">
    <source>
        <dbReference type="Pfam" id="PF26410"/>
    </source>
</evidence>
<dbReference type="Pfam" id="PF03629">
    <property type="entry name" value="SASA"/>
    <property type="match status" value="1"/>
</dbReference>
<dbReference type="InterPro" id="IPR001547">
    <property type="entry name" value="Glyco_hydro_5"/>
</dbReference>
<dbReference type="OrthoDB" id="42638at2759"/>
<feature type="region of interest" description="Disordered" evidence="9">
    <location>
        <begin position="1"/>
        <end position="27"/>
    </location>
</feature>
<sequence>MRRRRPLPPAPGRLQPRPCASQRPRPALGPSSWGLLLAALLAAALLAPLLAQTPTTLDPAPDPMAPAVPPASADGAATSAAFLQGISTAAAAAAPDAADTAPAKTPASTLAAPAAATATAAAGVAAAGPAELPGVGAELPTALAAALRARPTPAVAAVPVPTPVTEPGPGPGPQPERVLEPVPVPEPVPEPEPEPEPQTAVAGSAAAPVTPPEPVPAPVPAPAPRPPQPAPAAAAKAPKPPAATPAAAAPAAPAPAPAVAAALVPAPAAAAPGPAAAAPAPAAAAAPAPAAAAPWTAAAASTDDGRIHINKGGRYTKVTAASDAADRILLLPPARIVRPPPAPKSAFISIKGTQFIEDGKPFYFTGFNAHWLPNLCNYEHEWGRKEAAKFFRSAQFLGLDYALYLASKFNVRVILALTNLWPAYKGPEHFLYMATGSSGGVQGEGAGYGKTVLDYYRDRRTRELVKRHFDTIINRVNAYSGVRYGDDPTIMAWDIMNEPRCGGCLDADQAIKYDWMREMATYGSEGYFGADPATNLHLLNPGAGAQCEGEDWILTVEMPEHDFGNIHVYERQVEALPFNSDPRRNDPTWVKCDFVCYINWFTRYVEAHEQVMQRLGKPLLMEEYGLTWWRMWEYDRRVLLQVSYEMLLDSAKRGGPLAGMLFWNGALEHTGDYDGYNIYMDRTPKTPANPAPFDYGPATGSLIPGPNPATVAMPDTSDVPPVTANSFPAAAEALPPPTSAAAPAGADAAAMQQQSGPAASAAGLVDPMTAPTSRRKLHGRTPEPGGAGTAAGTEAGALVTGTLQTAAREPEPAAEAEDNEEGGTAGGREEKEGEGSDPRGYVLRSELPSRLHPALVALVEGGRLGGLSEPPIGRADPDQDPDLISDPSARAQTRRHGPAEGSVPAWEGSMQWARARGVAAVREEEEAEARRGSTRAAAAPGSSAEGASGVQGGEGPGAGYPLGLGPGAPGARLGGGRRLQEQMLELDGFRRAWQRNDCAVKNSKIWRPPPIPRHVNYTAYRQYTDPLDAVDIMAWAGKQLQKLPPPPSPLVSSPPPPRRRRNRSPPNGIGGRDVDPPPPQAGGSSSTFEPPPPPSPPPPSPPPPSPPPPNPPPPKPSPPPPPPPPSPSPPPPPPHAPLPNPDVDYMAVRANINWNDIKIYSQGDPITDAGFDMWIIAGQSNAVGENPEGGPQGCCMPIPGRLLTFNFVDNDSNRWGDAAPCVGCISRGRWQWQDSCGPDMGFGRVLLQMGVSDRVGFIPTALGGTSLQQQWCPGCPQWNDMVNAVNRAVKAAGPKSRLRGMIWVQGESDSGGPDVAGIYGQRMDTFFRDARAAFAPYYGGPNLPIVMAVMSVSQRTGLFPFIRMVREAQEAYSAPNLFKVDMERYTFYSQNFQDLYDPTIIHWSQNLHLTQRGACEMGRDMAAAYAYSGLQWKAPS</sequence>
<evidence type="ECO:0000256" key="9">
    <source>
        <dbReference type="SAM" id="MobiDB-lite"/>
    </source>
</evidence>
<dbReference type="PANTHER" id="PTHR31451:SF39">
    <property type="entry name" value="MANNAN ENDO-1,4-BETA-MANNOSIDASE 1"/>
    <property type="match status" value="1"/>
</dbReference>
<evidence type="ECO:0000313" key="12">
    <source>
        <dbReference type="EMBL" id="KAG2492021.1"/>
    </source>
</evidence>
<comment type="caution">
    <text evidence="12">The sequence shown here is derived from an EMBL/GenBank/DDBJ whole genome shotgun (WGS) entry which is preliminary data.</text>
</comment>
<feature type="region of interest" description="Disordered" evidence="9">
    <location>
        <begin position="1040"/>
        <end position="1142"/>
    </location>
</feature>
<evidence type="ECO:0000256" key="3">
    <source>
        <dbReference type="ARBA" id="ARBA00005641"/>
    </source>
</evidence>
<evidence type="ECO:0000259" key="10">
    <source>
        <dbReference type="Pfam" id="PF03629"/>
    </source>
</evidence>
<comment type="similarity">
    <text evidence="3">Belongs to the glycosyl hydrolase 5 (cellulase A) family.</text>
</comment>
<dbReference type="InterPro" id="IPR036514">
    <property type="entry name" value="SGNH_hydro_sf"/>
</dbReference>
<feature type="compositionally biased region" description="Pro residues" evidence="9">
    <location>
        <begin position="1043"/>
        <end position="1056"/>
    </location>
</feature>
<evidence type="ECO:0000256" key="6">
    <source>
        <dbReference type="ARBA" id="ARBA00022729"/>
    </source>
</evidence>
<organism evidence="12 13">
    <name type="scientific">Edaphochlamys debaryana</name>
    <dbReference type="NCBI Taxonomy" id="47281"/>
    <lineage>
        <taxon>Eukaryota</taxon>
        <taxon>Viridiplantae</taxon>
        <taxon>Chlorophyta</taxon>
        <taxon>core chlorophytes</taxon>
        <taxon>Chlorophyceae</taxon>
        <taxon>CS clade</taxon>
        <taxon>Chlamydomonadales</taxon>
        <taxon>Chlamydomonadales incertae sedis</taxon>
        <taxon>Edaphochlamys</taxon>
    </lineage>
</organism>
<keyword evidence="6" id="KW-0732">Signal</keyword>
<feature type="compositionally biased region" description="Acidic residues" evidence="9">
    <location>
        <begin position="812"/>
        <end position="821"/>
    </location>
</feature>
<feature type="region of interest" description="Disordered" evidence="9">
    <location>
        <begin position="708"/>
        <end position="793"/>
    </location>
</feature>
<keyword evidence="8" id="KW-0326">Glycosidase</keyword>
<feature type="compositionally biased region" description="Pro residues" evidence="9">
    <location>
        <begin position="209"/>
        <end position="230"/>
    </location>
</feature>
<dbReference type="SUPFAM" id="SSF52266">
    <property type="entry name" value="SGNH hydrolase"/>
    <property type="match status" value="1"/>
</dbReference>
<evidence type="ECO:0000256" key="1">
    <source>
        <dbReference type="ARBA" id="ARBA00001678"/>
    </source>
</evidence>
<evidence type="ECO:0000256" key="7">
    <source>
        <dbReference type="ARBA" id="ARBA00022801"/>
    </source>
</evidence>
<feature type="compositionally biased region" description="Pro residues" evidence="9">
    <location>
        <begin position="1089"/>
        <end position="1140"/>
    </location>
</feature>
<accession>A0A835Y0V0</accession>
<feature type="compositionally biased region" description="Gly residues" evidence="9">
    <location>
        <begin position="949"/>
        <end position="975"/>
    </location>
</feature>
<dbReference type="GO" id="GO:0016985">
    <property type="term" value="F:mannan endo-1,4-beta-mannosidase activity"/>
    <property type="evidence" value="ECO:0007669"/>
    <property type="project" value="UniProtKB-EC"/>
</dbReference>
<keyword evidence="7" id="KW-0378">Hydrolase</keyword>
<dbReference type="PANTHER" id="PTHR31451">
    <property type="match status" value="1"/>
</dbReference>
<dbReference type="EC" id="3.2.1.78" evidence="4"/>
<protein>
    <recommendedName>
        <fullName evidence="4">mannan endo-1,4-beta-mannosidase</fullName>
        <ecNumber evidence="4">3.2.1.78</ecNumber>
    </recommendedName>
</protein>
<dbReference type="Gene3D" id="3.40.50.1110">
    <property type="entry name" value="SGNH hydrolase"/>
    <property type="match status" value="1"/>
</dbReference>
<comment type="subcellular location">
    <subcellularLocation>
        <location evidence="2">Secreted</location>
    </subcellularLocation>
</comment>
<dbReference type="Proteomes" id="UP000612055">
    <property type="component" value="Unassembled WGS sequence"/>
</dbReference>
<comment type="catalytic activity">
    <reaction evidence="1">
        <text>Random hydrolysis of (1-&gt;4)-beta-D-mannosidic linkages in mannans, galactomannans and glucomannans.</text>
        <dbReference type="EC" id="3.2.1.78"/>
    </reaction>
</comment>
<keyword evidence="5" id="KW-0964">Secreted</keyword>
<feature type="domain" description="Glycoside hydrolase family 5" evidence="11">
    <location>
        <begin position="391"/>
        <end position="664"/>
    </location>
</feature>
<proteinExistence type="inferred from homology"/>
<feature type="compositionally biased region" description="Pro residues" evidence="9">
    <location>
        <begin position="160"/>
        <end position="174"/>
    </location>
</feature>
<keyword evidence="13" id="KW-1185">Reference proteome</keyword>
<evidence type="ECO:0000256" key="5">
    <source>
        <dbReference type="ARBA" id="ARBA00022525"/>
    </source>
</evidence>
<evidence type="ECO:0000256" key="8">
    <source>
        <dbReference type="ARBA" id="ARBA00023295"/>
    </source>
</evidence>
<gene>
    <name evidence="12" type="ORF">HYH03_009750</name>
</gene>
<feature type="compositionally biased region" description="Low complexity" evidence="9">
    <location>
        <begin position="934"/>
        <end position="948"/>
    </location>
</feature>
<dbReference type="SUPFAM" id="SSF51445">
    <property type="entry name" value="(Trans)glycosidases"/>
    <property type="match status" value="1"/>
</dbReference>
<evidence type="ECO:0000313" key="13">
    <source>
        <dbReference type="Proteomes" id="UP000612055"/>
    </source>
</evidence>
<reference evidence="12" key="1">
    <citation type="journal article" date="2020" name="bioRxiv">
        <title>Comparative genomics of Chlamydomonas.</title>
        <authorList>
            <person name="Craig R.J."/>
            <person name="Hasan A.R."/>
            <person name="Ness R.W."/>
            <person name="Keightley P.D."/>
        </authorList>
    </citation>
    <scope>NUCLEOTIDE SEQUENCE</scope>
    <source>
        <strain evidence="12">CCAP 11/70</strain>
    </source>
</reference>
<feature type="region of interest" description="Disordered" evidence="9">
    <location>
        <begin position="158"/>
        <end position="249"/>
    </location>
</feature>
<dbReference type="EMBL" id="JAEHOE010000048">
    <property type="protein sequence ID" value="KAG2492021.1"/>
    <property type="molecule type" value="Genomic_DNA"/>
</dbReference>
<feature type="domain" description="Sialate O-acetylesterase" evidence="10">
    <location>
        <begin position="1171"/>
        <end position="1425"/>
    </location>
</feature>
<dbReference type="GO" id="GO:0005576">
    <property type="term" value="C:extracellular region"/>
    <property type="evidence" value="ECO:0007669"/>
    <property type="project" value="UniProtKB-SubCell"/>
</dbReference>
<dbReference type="InterPro" id="IPR045053">
    <property type="entry name" value="MAN-like"/>
</dbReference>
<name>A0A835Y0V0_9CHLO</name>